<dbReference type="PANTHER" id="PTHR30408:SF12">
    <property type="entry name" value="TYPE I RESTRICTION ENZYME MJAVIII SPECIFICITY SUBUNIT"/>
    <property type="match status" value="1"/>
</dbReference>
<evidence type="ECO:0000256" key="3">
    <source>
        <dbReference type="ARBA" id="ARBA00023125"/>
    </source>
</evidence>
<keyword evidence="3" id="KW-0238">DNA-binding</keyword>
<dbReference type="KEGG" id="lcre:Pla8534_64490"/>
<proteinExistence type="inferred from homology"/>
<dbReference type="Gene3D" id="3.90.220.20">
    <property type="entry name" value="DNA methylase specificity domains"/>
    <property type="match status" value="2"/>
</dbReference>
<dbReference type="InterPro" id="IPR044946">
    <property type="entry name" value="Restrct_endonuc_typeI_TRD_sf"/>
</dbReference>
<evidence type="ECO:0000256" key="1">
    <source>
        <dbReference type="ARBA" id="ARBA00010923"/>
    </source>
</evidence>
<dbReference type="AlphaFoldDB" id="A0A518E3A4"/>
<organism evidence="5 6">
    <name type="scientific">Lignipirellula cremea</name>
    <dbReference type="NCBI Taxonomy" id="2528010"/>
    <lineage>
        <taxon>Bacteria</taxon>
        <taxon>Pseudomonadati</taxon>
        <taxon>Planctomycetota</taxon>
        <taxon>Planctomycetia</taxon>
        <taxon>Pirellulales</taxon>
        <taxon>Pirellulaceae</taxon>
        <taxon>Lignipirellula</taxon>
    </lineage>
</organism>
<keyword evidence="6" id="KW-1185">Reference proteome</keyword>
<dbReference type="Proteomes" id="UP000317648">
    <property type="component" value="Chromosome"/>
</dbReference>
<dbReference type="EMBL" id="CP036433">
    <property type="protein sequence ID" value="QDU98578.1"/>
    <property type="molecule type" value="Genomic_DNA"/>
</dbReference>
<dbReference type="REBASE" id="356619">
    <property type="entry name" value="S.Pba8534ORF64480P"/>
</dbReference>
<name>A0A518E3A4_9BACT</name>
<protein>
    <submittedName>
        <fullName evidence="5">EcoKI restriction-modification system protein HsdS</fullName>
    </submittedName>
</protein>
<gene>
    <name evidence="5" type="ORF">Pla8534_64490</name>
</gene>
<dbReference type="Pfam" id="PF01420">
    <property type="entry name" value="Methylase_S"/>
    <property type="match status" value="2"/>
</dbReference>
<reference evidence="5 6" key="1">
    <citation type="submission" date="2019-02" db="EMBL/GenBank/DDBJ databases">
        <title>Deep-cultivation of Planctomycetes and their phenomic and genomic characterization uncovers novel biology.</title>
        <authorList>
            <person name="Wiegand S."/>
            <person name="Jogler M."/>
            <person name="Boedeker C."/>
            <person name="Pinto D."/>
            <person name="Vollmers J."/>
            <person name="Rivas-Marin E."/>
            <person name="Kohn T."/>
            <person name="Peeters S.H."/>
            <person name="Heuer A."/>
            <person name="Rast P."/>
            <person name="Oberbeckmann S."/>
            <person name="Bunk B."/>
            <person name="Jeske O."/>
            <person name="Meyerdierks A."/>
            <person name="Storesund J.E."/>
            <person name="Kallscheuer N."/>
            <person name="Luecker S."/>
            <person name="Lage O.M."/>
            <person name="Pohl T."/>
            <person name="Merkel B.J."/>
            <person name="Hornburger P."/>
            <person name="Mueller R.-W."/>
            <person name="Bruemmer F."/>
            <person name="Labrenz M."/>
            <person name="Spormann A.M."/>
            <person name="Op den Camp H."/>
            <person name="Overmann J."/>
            <person name="Amann R."/>
            <person name="Jetten M.S.M."/>
            <person name="Mascher T."/>
            <person name="Medema M.H."/>
            <person name="Devos D.P."/>
            <person name="Kaster A.-K."/>
            <person name="Ovreas L."/>
            <person name="Rohde M."/>
            <person name="Galperin M.Y."/>
            <person name="Jogler C."/>
        </authorList>
    </citation>
    <scope>NUCLEOTIDE SEQUENCE [LARGE SCALE GENOMIC DNA]</scope>
    <source>
        <strain evidence="5 6">Pla85_3_4</strain>
    </source>
</reference>
<dbReference type="PANTHER" id="PTHR30408">
    <property type="entry name" value="TYPE-1 RESTRICTION ENZYME ECOKI SPECIFICITY PROTEIN"/>
    <property type="match status" value="1"/>
</dbReference>
<evidence type="ECO:0000256" key="2">
    <source>
        <dbReference type="ARBA" id="ARBA00022747"/>
    </source>
</evidence>
<dbReference type="InterPro" id="IPR000055">
    <property type="entry name" value="Restrct_endonuc_typeI_TRD"/>
</dbReference>
<dbReference type="GO" id="GO:0009307">
    <property type="term" value="P:DNA restriction-modification system"/>
    <property type="evidence" value="ECO:0007669"/>
    <property type="project" value="UniProtKB-KW"/>
</dbReference>
<sequence length="364" mass="40709">MGGKDSRFIDSKFAYVSESKAKSLAKNLAFPGDLVFTQRGTLGQVAEIPKDASFPRYVISQSQMKLAVDKKIAFPRFIYHYFRSPLARAFLVRSVQATGVPHINLQILKQFPIPLPPLAEQRRIAAILDKADAIRRKRQQAIQLTEQFLKSAFLEMFGDPVTNPKRWTTSKIDQICRIVRGSSPRPQGDARYYNGPVPRLMVADITRDGWLVTPQIDSLTIEGAKKSRPVDAGTIVMAVSGNVGVVAELASDACVHDGFVAFTDLRHQIILPKYLLLTLHFLKSTHESKKAGAIFQNLTTHDIKALEIPIPPIENQQNLVKVFTYINQLDEKLSQTHEQSKNLFNSLVQRAFRGELSSAEAIDT</sequence>
<evidence type="ECO:0000313" key="5">
    <source>
        <dbReference type="EMBL" id="QDU98578.1"/>
    </source>
</evidence>
<feature type="domain" description="Type I restriction modification DNA specificity" evidence="4">
    <location>
        <begin position="164"/>
        <end position="328"/>
    </location>
</feature>
<evidence type="ECO:0000313" key="6">
    <source>
        <dbReference type="Proteomes" id="UP000317648"/>
    </source>
</evidence>
<dbReference type="SUPFAM" id="SSF116734">
    <property type="entry name" value="DNA methylase specificity domain"/>
    <property type="match status" value="2"/>
</dbReference>
<keyword evidence="2" id="KW-0680">Restriction system</keyword>
<dbReference type="GO" id="GO:0003677">
    <property type="term" value="F:DNA binding"/>
    <property type="evidence" value="ECO:0007669"/>
    <property type="project" value="UniProtKB-KW"/>
</dbReference>
<dbReference type="InterPro" id="IPR052021">
    <property type="entry name" value="Type-I_RS_S_subunit"/>
</dbReference>
<feature type="domain" description="Type I restriction modification DNA specificity" evidence="4">
    <location>
        <begin position="30"/>
        <end position="142"/>
    </location>
</feature>
<accession>A0A518E3A4</accession>
<evidence type="ECO:0000259" key="4">
    <source>
        <dbReference type="Pfam" id="PF01420"/>
    </source>
</evidence>
<comment type="similarity">
    <text evidence="1">Belongs to the type-I restriction system S methylase family.</text>
</comment>